<feature type="binding site" evidence="20">
    <location>
        <position position="140"/>
    </location>
    <ligand>
        <name>chlorophyll a</name>
        <dbReference type="ChEBI" id="CHEBI:58416"/>
        <label>3</label>
    </ligand>
</feature>
<evidence type="ECO:0000256" key="14">
    <source>
        <dbReference type="ARBA" id="ARBA00022946"/>
    </source>
</evidence>
<comment type="caution">
    <text evidence="22">The sequence shown here is derived from an EMBL/GenBank/DDBJ whole genome shotgun (WGS) entry which is preliminary data.</text>
</comment>
<evidence type="ECO:0000256" key="18">
    <source>
        <dbReference type="ARBA" id="ARBA00023136"/>
    </source>
</evidence>
<evidence type="ECO:0000256" key="21">
    <source>
        <dbReference type="RuleBase" id="RU363080"/>
    </source>
</evidence>
<dbReference type="PANTHER" id="PTHR21649">
    <property type="entry name" value="CHLOROPHYLL A/B BINDING PROTEIN"/>
    <property type="match status" value="1"/>
</dbReference>
<evidence type="ECO:0000256" key="5">
    <source>
        <dbReference type="ARBA" id="ARBA00022494"/>
    </source>
</evidence>
<keyword evidence="8" id="KW-0597">Phosphoprotein</keyword>
<dbReference type="GO" id="GO:0009522">
    <property type="term" value="C:photosystem I"/>
    <property type="evidence" value="ECO:0007669"/>
    <property type="project" value="UniProtKB-KW"/>
</dbReference>
<evidence type="ECO:0000256" key="10">
    <source>
        <dbReference type="ARBA" id="ARBA00022692"/>
    </source>
</evidence>
<evidence type="ECO:0000256" key="8">
    <source>
        <dbReference type="ARBA" id="ARBA00022553"/>
    </source>
</evidence>
<dbReference type="InterPro" id="IPR022796">
    <property type="entry name" value="Chloroa_b-bind"/>
</dbReference>
<dbReference type="GO" id="GO:0009765">
    <property type="term" value="P:photosynthesis, light harvesting"/>
    <property type="evidence" value="ECO:0007669"/>
    <property type="project" value="InterPro"/>
</dbReference>
<reference evidence="22" key="1">
    <citation type="submission" date="2019-09" db="EMBL/GenBank/DDBJ databases">
        <title>Draft genome information of white flower Hibiscus syriacus.</title>
        <authorList>
            <person name="Kim Y.-M."/>
        </authorList>
    </citation>
    <scope>NUCLEOTIDE SEQUENCE [LARGE SCALE GENOMIC DNA]</scope>
    <source>
        <strain evidence="22">YM2019G1</strain>
    </source>
</reference>
<dbReference type="SUPFAM" id="SSF103511">
    <property type="entry name" value="Chlorophyll a-b binding protein"/>
    <property type="match status" value="1"/>
</dbReference>
<comment type="subcellular location">
    <subcellularLocation>
        <location evidence="2">Plastid</location>
        <location evidence="2">Chloroplast thylakoid membrane</location>
        <topology evidence="2">Multi-pass membrane protein</topology>
    </subcellularLocation>
</comment>
<feature type="binding site" evidence="20">
    <location>
        <position position="138"/>
    </location>
    <ligand>
        <name>chlorophyll a</name>
        <dbReference type="ChEBI" id="CHEBI:58416"/>
        <label>1</label>
    </ligand>
</feature>
<gene>
    <name evidence="22" type="ORF">F3Y22_tig00111565pilonHSYRG00018</name>
</gene>
<evidence type="ECO:0000256" key="2">
    <source>
        <dbReference type="ARBA" id="ARBA00004454"/>
    </source>
</evidence>
<keyword evidence="5 20" id="KW-0148">Chlorophyll</keyword>
<keyword evidence="16 21" id="KW-0157">Chromophore</keyword>
<organism evidence="22 23">
    <name type="scientific">Hibiscus syriacus</name>
    <name type="common">Rose of Sharon</name>
    <dbReference type="NCBI Taxonomy" id="106335"/>
    <lineage>
        <taxon>Eukaryota</taxon>
        <taxon>Viridiplantae</taxon>
        <taxon>Streptophyta</taxon>
        <taxon>Embryophyta</taxon>
        <taxon>Tracheophyta</taxon>
        <taxon>Spermatophyta</taxon>
        <taxon>Magnoliopsida</taxon>
        <taxon>eudicotyledons</taxon>
        <taxon>Gunneridae</taxon>
        <taxon>Pentapetalae</taxon>
        <taxon>rosids</taxon>
        <taxon>malvids</taxon>
        <taxon>Malvales</taxon>
        <taxon>Malvaceae</taxon>
        <taxon>Malvoideae</taxon>
        <taxon>Hibiscus</taxon>
    </lineage>
</organism>
<evidence type="ECO:0000313" key="23">
    <source>
        <dbReference type="Proteomes" id="UP000436088"/>
    </source>
</evidence>
<sequence>MHAATESPRPWSPRLHGDLPPAVTYTVRRAWPMHSSHVPCTACIPNSPMHSHVARMPWQPPRSPGCHGDLQGRPDAMATSKGNELWYGPYRVKYLGPFSAQIPSYLNGEFPGDYGWDTAGLSADPEAFARNRALEVIHGRWAMLGTLGCITAEVLEKWVRVDFKEPVWFKVGAQIFSEGRPHRARRRFPYQRSPRNQEWQAGPVLYVWFLRPYHCDTGQDNDYPETSFNSAIKVQYDNSALSVSNPLASHCHRKGPLENLLDHLDNPAANNAWVYATKFVPGS</sequence>
<keyword evidence="19 21" id="KW-0604">Photosystem II</keyword>
<keyword evidence="12 21" id="KW-0603">Photosystem I</keyword>
<evidence type="ECO:0000256" key="3">
    <source>
        <dbReference type="ARBA" id="ARBA00007259"/>
    </source>
</evidence>
<dbReference type="Gene3D" id="1.10.3460.10">
    <property type="entry name" value="Chlorophyll a/b binding protein domain"/>
    <property type="match status" value="1"/>
</dbReference>
<keyword evidence="15" id="KW-1133">Transmembrane helix</keyword>
<feature type="binding site" evidence="20">
    <location>
        <position position="135"/>
    </location>
    <ligand>
        <name>chlorophyll a</name>
        <dbReference type="ChEBI" id="CHEBI:58416"/>
        <label>1</label>
    </ligand>
</feature>
<evidence type="ECO:0000256" key="1">
    <source>
        <dbReference type="ARBA" id="ARBA00003803"/>
    </source>
</evidence>
<evidence type="ECO:0000256" key="12">
    <source>
        <dbReference type="ARBA" id="ARBA00022836"/>
    </source>
</evidence>
<evidence type="ECO:0000256" key="4">
    <source>
        <dbReference type="ARBA" id="ARBA00011769"/>
    </source>
</evidence>
<evidence type="ECO:0000256" key="20">
    <source>
        <dbReference type="PIRSR" id="PIRSR601344-1"/>
    </source>
</evidence>
<evidence type="ECO:0000256" key="11">
    <source>
        <dbReference type="ARBA" id="ARBA00022723"/>
    </source>
</evidence>
<comment type="function">
    <text evidence="1 21">The light-harvesting complex (LHC) functions as a light receptor, it captures and delivers excitation energy to photosystems with which it is closely associated.</text>
</comment>
<keyword evidence="7 21" id="KW-0602">Photosynthesis</keyword>
<evidence type="ECO:0000256" key="6">
    <source>
        <dbReference type="ARBA" id="ARBA00022528"/>
    </source>
</evidence>
<dbReference type="EMBL" id="VEPZ02001370">
    <property type="protein sequence ID" value="KAE8676978.1"/>
    <property type="molecule type" value="Genomic_DNA"/>
</dbReference>
<keyword evidence="23" id="KW-1185">Reference proteome</keyword>
<evidence type="ECO:0000256" key="19">
    <source>
        <dbReference type="ARBA" id="ARBA00023276"/>
    </source>
</evidence>
<keyword evidence="18" id="KW-0472">Membrane</keyword>
<dbReference type="GO" id="GO:0009523">
    <property type="term" value="C:photosystem II"/>
    <property type="evidence" value="ECO:0007669"/>
    <property type="project" value="UniProtKB-KW"/>
</dbReference>
<keyword evidence="6 21" id="KW-0150">Chloroplast</keyword>
<comment type="similarity">
    <text evidence="3 21">Belongs to the light-harvesting chlorophyll a/b-binding (LHC) protein family.</text>
</comment>
<keyword evidence="9 21" id="KW-0934">Plastid</keyword>
<evidence type="ECO:0000313" key="22">
    <source>
        <dbReference type="EMBL" id="KAE8676978.1"/>
    </source>
</evidence>
<feature type="binding site" evidence="20">
    <location>
        <position position="174"/>
    </location>
    <ligand>
        <name>chlorophyll a</name>
        <dbReference type="ChEBI" id="CHEBI:58416"/>
        <label>1</label>
    </ligand>
</feature>
<keyword evidence="14" id="KW-0809">Transit peptide</keyword>
<dbReference type="Proteomes" id="UP000436088">
    <property type="component" value="Unassembled WGS sequence"/>
</dbReference>
<feature type="binding site" description="axial binding residue" evidence="20">
    <location>
        <position position="94"/>
    </location>
    <ligand>
        <name>chlorophyll b</name>
        <dbReference type="ChEBI" id="CHEBI:61721"/>
        <label>1</label>
    </ligand>
    <ligandPart>
        <name>Mg</name>
        <dbReference type="ChEBI" id="CHEBI:25107"/>
    </ligandPart>
</feature>
<keyword evidence="17 21" id="KW-0793">Thylakoid</keyword>
<accession>A0A6A2XN14</accession>
<dbReference type="AlphaFoldDB" id="A0A6A2XN14"/>
<evidence type="ECO:0000256" key="17">
    <source>
        <dbReference type="ARBA" id="ARBA00023078"/>
    </source>
</evidence>
<dbReference type="Pfam" id="PF00504">
    <property type="entry name" value="Chloroa_b-bind"/>
    <property type="match status" value="1"/>
</dbReference>
<comment type="subunit">
    <text evidence="4">The LHC complex consists of chlorophyll a-b binding proteins.</text>
</comment>
<dbReference type="GO" id="GO:0009535">
    <property type="term" value="C:chloroplast thylakoid membrane"/>
    <property type="evidence" value="ECO:0007669"/>
    <property type="project" value="UniProtKB-SubCell"/>
</dbReference>
<dbReference type="GO" id="GO:0046872">
    <property type="term" value="F:metal ion binding"/>
    <property type="evidence" value="ECO:0007669"/>
    <property type="project" value="UniProtKB-KW"/>
</dbReference>
<feature type="binding site" evidence="20">
    <location>
        <position position="116"/>
    </location>
    <ligand>
        <name>chlorophyll a</name>
        <dbReference type="ChEBI" id="CHEBI:58416"/>
        <label>1</label>
    </ligand>
</feature>
<dbReference type="FunFam" id="1.10.3460.10:FF:000021">
    <property type="entry name" value="Chlorophyll a-b binding protein, chloroplastic"/>
    <property type="match status" value="1"/>
</dbReference>
<evidence type="ECO:0000256" key="16">
    <source>
        <dbReference type="ARBA" id="ARBA00022991"/>
    </source>
</evidence>
<evidence type="ECO:0000256" key="15">
    <source>
        <dbReference type="ARBA" id="ARBA00022989"/>
    </source>
</evidence>
<evidence type="ECO:0000256" key="7">
    <source>
        <dbReference type="ARBA" id="ARBA00022531"/>
    </source>
</evidence>
<keyword evidence="10" id="KW-0812">Transmembrane</keyword>
<evidence type="ECO:0000256" key="13">
    <source>
        <dbReference type="ARBA" id="ARBA00022842"/>
    </source>
</evidence>
<name>A0A6A2XN14_HIBSY</name>
<keyword evidence="11" id="KW-0479">Metal-binding</keyword>
<evidence type="ECO:0000256" key="9">
    <source>
        <dbReference type="ARBA" id="ARBA00022640"/>
    </source>
</evidence>
<proteinExistence type="inferred from homology"/>
<feature type="binding site" evidence="20">
    <location>
        <position position="122"/>
    </location>
    <ligand>
        <name>chlorophyll a</name>
        <dbReference type="ChEBI" id="CHEBI:58416"/>
        <label>1</label>
    </ligand>
</feature>
<protein>
    <recommendedName>
        <fullName evidence="21">Chlorophyll a-b binding protein, chloroplastic</fullName>
    </recommendedName>
</protein>
<keyword evidence="13" id="KW-0460">Magnesium</keyword>
<dbReference type="GO" id="GO:0016168">
    <property type="term" value="F:chlorophyll binding"/>
    <property type="evidence" value="ECO:0007669"/>
    <property type="project" value="UniProtKB-KW"/>
</dbReference>
<dbReference type="InterPro" id="IPR001344">
    <property type="entry name" value="Chloro_AB-bd_pln"/>
</dbReference>